<dbReference type="VEuPathDB" id="FungiDB:ACLA_066910"/>
<name>A1CGH5_ASPCL</name>
<feature type="domain" description="NAD(P)-binding" evidence="1">
    <location>
        <begin position="38"/>
        <end position="228"/>
    </location>
</feature>
<organism evidence="2 3">
    <name type="scientific">Aspergillus clavatus (strain ATCC 1007 / CBS 513.65 / DSM 816 / NCTC 3887 / NRRL 1 / QM 1276 / 107)</name>
    <dbReference type="NCBI Taxonomy" id="344612"/>
    <lineage>
        <taxon>Eukaryota</taxon>
        <taxon>Fungi</taxon>
        <taxon>Dikarya</taxon>
        <taxon>Ascomycota</taxon>
        <taxon>Pezizomycotina</taxon>
        <taxon>Eurotiomycetes</taxon>
        <taxon>Eurotiomycetidae</taxon>
        <taxon>Eurotiales</taxon>
        <taxon>Aspergillaceae</taxon>
        <taxon>Aspergillus</taxon>
        <taxon>Aspergillus subgen. Fumigati</taxon>
    </lineage>
</organism>
<dbReference type="SUPFAM" id="SSF51735">
    <property type="entry name" value="NAD(P)-binding Rossmann-fold domains"/>
    <property type="match status" value="1"/>
</dbReference>
<dbReference type="KEGG" id="act:ACLA_066910"/>
<dbReference type="STRING" id="344612.A1CGH5"/>
<gene>
    <name evidence="2" type="ORF">ACLA_066910</name>
</gene>
<dbReference type="InterPro" id="IPR036291">
    <property type="entry name" value="NAD(P)-bd_dom_sf"/>
</dbReference>
<dbReference type="eggNOG" id="ENOG502SRS2">
    <property type="taxonomic scope" value="Eukaryota"/>
</dbReference>
<dbReference type="RefSeq" id="XP_001272481.1">
    <property type="nucleotide sequence ID" value="XM_001272480.1"/>
</dbReference>
<dbReference type="GeneID" id="4704537"/>
<sequence>MTNPVLRCYAAIQIASWDHPPQTSNWTDIDQMKVILTGATGFVGLEVLKQCLQNLSITSVVVLARRELPATVSNNPKLTVKIITDFLSYSDDLISDLRGAEACIWTLGKPLSSDNDILREVCIGYTLAALKALDKAVAPAGKRFRFVYCSGRLAERDQNKPLYFAQDYRRIRGQVENEIVAYGEDNTDTIETFIVRPGVVLTKGMHLSCVAFRVTPSIPVDKVASQMVDLALAGSKRQTWENSRMISERIS</sequence>
<dbReference type="OMA" id="MRGECEN"/>
<protein>
    <submittedName>
        <fullName evidence="2">Nucleoside-diphosphate-sugar epimerase, putative</fullName>
    </submittedName>
</protein>
<dbReference type="PANTHER" id="PTHR14097:SF9">
    <property type="entry name" value="EPIMERASE, PUTATIVE (AFU_ORTHOLOGUE AFUA_8G07320)-RELATED"/>
    <property type="match status" value="1"/>
</dbReference>
<dbReference type="EMBL" id="DS027053">
    <property type="protein sequence ID" value="EAW11055.1"/>
    <property type="molecule type" value="Genomic_DNA"/>
</dbReference>
<accession>A1CGH5</accession>
<keyword evidence="3" id="KW-1185">Reference proteome</keyword>
<dbReference type="HOGENOM" id="CLU_071330_0_1_1"/>
<evidence type="ECO:0000259" key="1">
    <source>
        <dbReference type="Pfam" id="PF13460"/>
    </source>
</evidence>
<reference evidence="2 3" key="1">
    <citation type="journal article" date="2008" name="PLoS Genet.">
        <title>Genomic islands in the pathogenic filamentous fungus Aspergillus fumigatus.</title>
        <authorList>
            <person name="Fedorova N.D."/>
            <person name="Khaldi N."/>
            <person name="Joardar V.S."/>
            <person name="Maiti R."/>
            <person name="Amedeo P."/>
            <person name="Anderson M.J."/>
            <person name="Crabtree J."/>
            <person name="Silva J.C."/>
            <person name="Badger J.H."/>
            <person name="Albarraq A."/>
            <person name="Angiuoli S."/>
            <person name="Bussey H."/>
            <person name="Bowyer P."/>
            <person name="Cotty P.J."/>
            <person name="Dyer P.S."/>
            <person name="Egan A."/>
            <person name="Galens K."/>
            <person name="Fraser-Liggett C.M."/>
            <person name="Haas B.J."/>
            <person name="Inman J.M."/>
            <person name="Kent R."/>
            <person name="Lemieux S."/>
            <person name="Malavazi I."/>
            <person name="Orvis J."/>
            <person name="Roemer T."/>
            <person name="Ronning C.M."/>
            <person name="Sundaram J.P."/>
            <person name="Sutton G."/>
            <person name="Turner G."/>
            <person name="Venter J.C."/>
            <person name="White O.R."/>
            <person name="Whitty B.R."/>
            <person name="Youngman P."/>
            <person name="Wolfe K.H."/>
            <person name="Goldman G.H."/>
            <person name="Wortman J.R."/>
            <person name="Jiang B."/>
            <person name="Denning D.W."/>
            <person name="Nierman W.C."/>
        </authorList>
    </citation>
    <scope>NUCLEOTIDE SEQUENCE [LARGE SCALE GENOMIC DNA]</scope>
    <source>
        <strain evidence="3">ATCC 1007 / CBS 513.65 / DSM 816 / NCTC 3887 / NRRL 1</strain>
    </source>
</reference>
<dbReference type="InterPro" id="IPR016040">
    <property type="entry name" value="NAD(P)-bd_dom"/>
</dbReference>
<dbReference type="Pfam" id="PF13460">
    <property type="entry name" value="NAD_binding_10"/>
    <property type="match status" value="1"/>
</dbReference>
<dbReference type="Gene3D" id="3.40.50.720">
    <property type="entry name" value="NAD(P)-binding Rossmann-like Domain"/>
    <property type="match status" value="1"/>
</dbReference>
<evidence type="ECO:0000313" key="2">
    <source>
        <dbReference type="EMBL" id="EAW11055.1"/>
    </source>
</evidence>
<dbReference type="PANTHER" id="PTHR14097">
    <property type="entry name" value="OXIDOREDUCTASE HTATIP2"/>
    <property type="match status" value="1"/>
</dbReference>
<evidence type="ECO:0000313" key="3">
    <source>
        <dbReference type="Proteomes" id="UP000006701"/>
    </source>
</evidence>
<proteinExistence type="predicted"/>
<dbReference type="AlphaFoldDB" id="A1CGH5"/>
<dbReference type="OrthoDB" id="3535423at2759"/>
<dbReference type="Proteomes" id="UP000006701">
    <property type="component" value="Unassembled WGS sequence"/>
</dbReference>